<dbReference type="OMA" id="GYPREAC"/>
<feature type="compositionally biased region" description="Low complexity" evidence="1">
    <location>
        <begin position="147"/>
        <end position="184"/>
    </location>
</feature>
<feature type="chain" id="PRO_5012006192" description="WSC domain-containing protein" evidence="2">
    <location>
        <begin position="22"/>
        <end position="199"/>
    </location>
</feature>
<evidence type="ECO:0000259" key="3">
    <source>
        <dbReference type="PROSITE" id="PS51212"/>
    </source>
</evidence>
<dbReference type="SMART" id="SM00321">
    <property type="entry name" value="WSC"/>
    <property type="match status" value="1"/>
</dbReference>
<accession>A0A1R3R880</accession>
<evidence type="ECO:0000313" key="5">
    <source>
        <dbReference type="Proteomes" id="UP000188318"/>
    </source>
</evidence>
<dbReference type="EMBL" id="KV907515">
    <property type="protein sequence ID" value="OOF90686.1"/>
    <property type="molecule type" value="Genomic_DNA"/>
</dbReference>
<evidence type="ECO:0000313" key="4">
    <source>
        <dbReference type="EMBL" id="OOF90686.1"/>
    </source>
</evidence>
<dbReference type="OrthoDB" id="2019572at2759"/>
<dbReference type="InterPro" id="IPR002889">
    <property type="entry name" value="WSC_carb-bd"/>
</dbReference>
<dbReference type="AlphaFoldDB" id="A0A1R3R880"/>
<dbReference type="PROSITE" id="PS51257">
    <property type="entry name" value="PROKAR_LIPOPROTEIN"/>
    <property type="match status" value="1"/>
</dbReference>
<gene>
    <name evidence="4" type="ORF">ASPCADRAFT_134978</name>
</gene>
<organism evidence="4 5">
    <name type="scientific">Aspergillus carbonarius (strain ITEM 5010)</name>
    <dbReference type="NCBI Taxonomy" id="602072"/>
    <lineage>
        <taxon>Eukaryota</taxon>
        <taxon>Fungi</taxon>
        <taxon>Dikarya</taxon>
        <taxon>Ascomycota</taxon>
        <taxon>Pezizomycotina</taxon>
        <taxon>Eurotiomycetes</taxon>
        <taxon>Eurotiomycetidae</taxon>
        <taxon>Eurotiales</taxon>
        <taxon>Aspergillaceae</taxon>
        <taxon>Aspergillus</taxon>
        <taxon>Aspergillus subgen. Circumdati</taxon>
    </lineage>
</organism>
<feature type="compositionally biased region" description="Low complexity" evidence="1">
    <location>
        <begin position="128"/>
        <end position="140"/>
    </location>
</feature>
<dbReference type="Pfam" id="PF01822">
    <property type="entry name" value="WSC"/>
    <property type="match status" value="1"/>
</dbReference>
<feature type="region of interest" description="Disordered" evidence="1">
    <location>
        <begin position="115"/>
        <end position="184"/>
    </location>
</feature>
<feature type="domain" description="WSC" evidence="3">
    <location>
        <begin position="23"/>
        <end position="110"/>
    </location>
</feature>
<keyword evidence="5" id="KW-1185">Reference proteome</keyword>
<reference evidence="5" key="1">
    <citation type="journal article" date="2017" name="Genome Biol.">
        <title>Comparative genomics reveals high biological diversity and specific adaptations in the industrially and medically important fungal genus Aspergillus.</title>
        <authorList>
            <person name="de Vries R.P."/>
            <person name="Riley R."/>
            <person name="Wiebenga A."/>
            <person name="Aguilar-Osorio G."/>
            <person name="Amillis S."/>
            <person name="Uchima C.A."/>
            <person name="Anderluh G."/>
            <person name="Asadollahi M."/>
            <person name="Askin M."/>
            <person name="Barry K."/>
            <person name="Battaglia E."/>
            <person name="Bayram O."/>
            <person name="Benocci T."/>
            <person name="Braus-Stromeyer S.A."/>
            <person name="Caldana C."/>
            <person name="Canovas D."/>
            <person name="Cerqueira G.C."/>
            <person name="Chen F."/>
            <person name="Chen W."/>
            <person name="Choi C."/>
            <person name="Clum A."/>
            <person name="Dos Santos R.A."/>
            <person name="Damasio A.R."/>
            <person name="Diallinas G."/>
            <person name="Emri T."/>
            <person name="Fekete E."/>
            <person name="Flipphi M."/>
            <person name="Freyberg S."/>
            <person name="Gallo A."/>
            <person name="Gournas C."/>
            <person name="Habgood R."/>
            <person name="Hainaut M."/>
            <person name="Harispe M.L."/>
            <person name="Henrissat B."/>
            <person name="Hilden K.S."/>
            <person name="Hope R."/>
            <person name="Hossain A."/>
            <person name="Karabika E."/>
            <person name="Karaffa L."/>
            <person name="Karanyi Z."/>
            <person name="Krasevec N."/>
            <person name="Kuo A."/>
            <person name="Kusch H."/>
            <person name="LaButti K."/>
            <person name="Lagendijk E.L."/>
            <person name="Lapidus A."/>
            <person name="Levasseur A."/>
            <person name="Lindquist E."/>
            <person name="Lipzen A."/>
            <person name="Logrieco A.F."/>
            <person name="MacCabe A."/>
            <person name="Maekelae M.R."/>
            <person name="Malavazi I."/>
            <person name="Melin P."/>
            <person name="Meyer V."/>
            <person name="Mielnichuk N."/>
            <person name="Miskei M."/>
            <person name="Molnar A.P."/>
            <person name="Mule G."/>
            <person name="Ngan C.Y."/>
            <person name="Orejas M."/>
            <person name="Orosz E."/>
            <person name="Ouedraogo J.P."/>
            <person name="Overkamp K.M."/>
            <person name="Park H.-S."/>
            <person name="Perrone G."/>
            <person name="Piumi F."/>
            <person name="Punt P.J."/>
            <person name="Ram A.F."/>
            <person name="Ramon A."/>
            <person name="Rauscher S."/>
            <person name="Record E."/>
            <person name="Riano-Pachon D.M."/>
            <person name="Robert V."/>
            <person name="Roehrig J."/>
            <person name="Ruller R."/>
            <person name="Salamov A."/>
            <person name="Salih N.S."/>
            <person name="Samson R.A."/>
            <person name="Sandor E."/>
            <person name="Sanguinetti M."/>
            <person name="Schuetze T."/>
            <person name="Sepcic K."/>
            <person name="Shelest E."/>
            <person name="Sherlock G."/>
            <person name="Sophianopoulou V."/>
            <person name="Squina F.M."/>
            <person name="Sun H."/>
            <person name="Susca A."/>
            <person name="Todd R.B."/>
            <person name="Tsang A."/>
            <person name="Unkles S.E."/>
            <person name="van de Wiele N."/>
            <person name="van Rossen-Uffink D."/>
            <person name="Oliveira J.V."/>
            <person name="Vesth T.C."/>
            <person name="Visser J."/>
            <person name="Yu J.-H."/>
            <person name="Zhou M."/>
            <person name="Andersen M.R."/>
            <person name="Archer D.B."/>
            <person name="Baker S.E."/>
            <person name="Benoit I."/>
            <person name="Brakhage A.A."/>
            <person name="Braus G.H."/>
            <person name="Fischer R."/>
            <person name="Frisvad J.C."/>
            <person name="Goldman G.H."/>
            <person name="Houbraken J."/>
            <person name="Oakley B."/>
            <person name="Pocsi I."/>
            <person name="Scazzocchio C."/>
            <person name="Seiboth B."/>
            <person name="vanKuyk P.A."/>
            <person name="Wortman J."/>
            <person name="Dyer P.S."/>
            <person name="Grigoriev I.V."/>
        </authorList>
    </citation>
    <scope>NUCLEOTIDE SEQUENCE [LARGE SCALE GENOMIC DNA]</scope>
    <source>
        <strain evidence="5">ITEM 5010</strain>
    </source>
</reference>
<sequence length="199" mass="20866">MKLLSYTSLGALASLFVSACGLEWNEYACMTSTGDMKNLGNYTYNSPGMCQTHCEQLHGYFFALQSDGCWCGSEPPAFDSMNGATCDEDCPGWPEDTCGGDGTYSVWELTEDYSNPSLEQTTSTEAPTTITVSGTTVTPVASSEAPSISATMTSSSSSSSSSSLSSSAIPSGSNSTATSAVPTTTLTSGASRRFRFLFF</sequence>
<feature type="signal peptide" evidence="2">
    <location>
        <begin position="1"/>
        <end position="21"/>
    </location>
</feature>
<evidence type="ECO:0000256" key="2">
    <source>
        <dbReference type="SAM" id="SignalP"/>
    </source>
</evidence>
<name>A0A1R3R880_ASPC5</name>
<protein>
    <recommendedName>
        <fullName evidence="3">WSC domain-containing protein</fullName>
    </recommendedName>
</protein>
<dbReference type="PROSITE" id="PS51212">
    <property type="entry name" value="WSC"/>
    <property type="match status" value="1"/>
</dbReference>
<dbReference type="Proteomes" id="UP000188318">
    <property type="component" value="Unassembled WGS sequence"/>
</dbReference>
<evidence type="ECO:0000256" key="1">
    <source>
        <dbReference type="SAM" id="MobiDB-lite"/>
    </source>
</evidence>
<dbReference type="VEuPathDB" id="FungiDB:ASPCADRAFT_134978"/>
<dbReference type="STRING" id="602072.A0A1R3R880"/>
<keyword evidence="2" id="KW-0732">Signal</keyword>
<proteinExistence type="predicted"/>
<feature type="compositionally biased region" description="Polar residues" evidence="1">
    <location>
        <begin position="115"/>
        <end position="127"/>
    </location>
</feature>